<dbReference type="InterPro" id="IPR032675">
    <property type="entry name" value="LRR_dom_sf"/>
</dbReference>
<dbReference type="EMBL" id="JBBXMP010000023">
    <property type="protein sequence ID" value="KAL0067802.1"/>
    <property type="molecule type" value="Genomic_DNA"/>
</dbReference>
<proteinExistence type="predicted"/>
<reference evidence="1 2" key="1">
    <citation type="submission" date="2024-05" db="EMBL/GenBank/DDBJ databases">
        <title>A draft genome resource for the thread blight pathogen Marasmius tenuissimus strain MS-2.</title>
        <authorList>
            <person name="Yulfo-Soto G.E."/>
            <person name="Baruah I.K."/>
            <person name="Amoako-Attah I."/>
            <person name="Bukari Y."/>
            <person name="Meinhardt L.W."/>
            <person name="Bailey B.A."/>
            <person name="Cohen S.P."/>
        </authorList>
    </citation>
    <scope>NUCLEOTIDE SEQUENCE [LARGE SCALE GENOMIC DNA]</scope>
    <source>
        <strain evidence="1 2">MS-2</strain>
    </source>
</reference>
<organism evidence="1 2">
    <name type="scientific">Marasmius tenuissimus</name>
    <dbReference type="NCBI Taxonomy" id="585030"/>
    <lineage>
        <taxon>Eukaryota</taxon>
        <taxon>Fungi</taxon>
        <taxon>Dikarya</taxon>
        <taxon>Basidiomycota</taxon>
        <taxon>Agaricomycotina</taxon>
        <taxon>Agaricomycetes</taxon>
        <taxon>Agaricomycetidae</taxon>
        <taxon>Agaricales</taxon>
        <taxon>Marasmiineae</taxon>
        <taxon>Marasmiaceae</taxon>
        <taxon>Marasmius</taxon>
    </lineage>
</organism>
<dbReference type="SUPFAM" id="SSF52047">
    <property type="entry name" value="RNI-like"/>
    <property type="match status" value="1"/>
</dbReference>
<gene>
    <name evidence="1" type="ORF">AAF712_005242</name>
</gene>
<protein>
    <recommendedName>
        <fullName evidence="3">F-box domain-containing protein</fullName>
    </recommendedName>
</protein>
<dbReference type="Proteomes" id="UP001437256">
    <property type="component" value="Unassembled WGS sequence"/>
</dbReference>
<name>A0ABR3A1H7_9AGAR</name>
<keyword evidence="2" id="KW-1185">Reference proteome</keyword>
<evidence type="ECO:0000313" key="2">
    <source>
        <dbReference type="Proteomes" id="UP001437256"/>
    </source>
</evidence>
<sequence length="575" mass="64915">MMGQTYIAELLQASVDHVLFIEDRFGQRSPLSLCDQDAIAQSIPPIQSDILRLDDEITQLKTTLSLLESHRDRLNHSIEKGRWLAFPPPVCKLPSEVLASIFSFSLPFSDGYNRLSLDHKKHKLPVPIPMLVSVVCSSWRKTALSTSKLWSAISFEFNKSWSRRSEPDDILAKIEHLRWITELFITRARTSPLALRFYSGYSWPPAGDRTWGDINRALETLCQRSAQWFSVDFSIEWPRHSFPAIWQSIKGNLPNLHKLSACPAALPALTPIFADSCPALKAIELHSFRDEDFDAIGIRVPWHQVEDLRVSGAVVPRMFAIVELVSLCPNLTSFHYSYPNYAARSDNPANDAAANNLTSNMKTLSLPSSPGNDHHHAWVTFLDHFTLPRLSSLTLTAQLSGSRGECGDLSPLLQCISRSSCSITTLTIVTNNLTGAQYRELFSLMPWVTSLTVAPERGRPILELLDLLLVDNSTTDGETSQHLLPRLRNLVVTGYLYDLNSDQFERVFDRLYQVVKSRWTPSAAPQKSLRSVTIPVRPFSREETAIDRESPGLEKLRELGEQGLELFIKTDWYMT</sequence>
<dbReference type="Gene3D" id="3.80.10.10">
    <property type="entry name" value="Ribonuclease Inhibitor"/>
    <property type="match status" value="1"/>
</dbReference>
<accession>A0ABR3A1H7</accession>
<comment type="caution">
    <text evidence="1">The sequence shown here is derived from an EMBL/GenBank/DDBJ whole genome shotgun (WGS) entry which is preliminary data.</text>
</comment>
<evidence type="ECO:0008006" key="3">
    <source>
        <dbReference type="Google" id="ProtNLM"/>
    </source>
</evidence>
<dbReference type="Gene3D" id="1.20.1280.50">
    <property type="match status" value="1"/>
</dbReference>
<evidence type="ECO:0000313" key="1">
    <source>
        <dbReference type="EMBL" id="KAL0067802.1"/>
    </source>
</evidence>